<evidence type="ECO:0000313" key="1">
    <source>
        <dbReference type="EMBL" id="OHA83415.1"/>
    </source>
</evidence>
<dbReference type="AlphaFoldDB" id="A0A1G2SEK5"/>
<name>A0A1G2SEK5_9BACT</name>
<evidence type="ECO:0000313" key="2">
    <source>
        <dbReference type="Proteomes" id="UP000177987"/>
    </source>
</evidence>
<dbReference type="Proteomes" id="UP000177987">
    <property type="component" value="Unassembled WGS sequence"/>
</dbReference>
<accession>A0A1G2SEK5</accession>
<protein>
    <submittedName>
        <fullName evidence="1">Uncharacterized protein</fullName>
    </submittedName>
</protein>
<comment type="caution">
    <text evidence="1">The sequence shown here is derived from an EMBL/GenBank/DDBJ whole genome shotgun (WGS) entry which is preliminary data.</text>
</comment>
<dbReference type="EMBL" id="MHUW01000017">
    <property type="protein sequence ID" value="OHA83415.1"/>
    <property type="molecule type" value="Genomic_DNA"/>
</dbReference>
<reference evidence="1 2" key="1">
    <citation type="journal article" date="2016" name="Nat. Commun.">
        <title>Thousands of microbial genomes shed light on interconnected biogeochemical processes in an aquifer system.</title>
        <authorList>
            <person name="Anantharaman K."/>
            <person name="Brown C.T."/>
            <person name="Hug L.A."/>
            <person name="Sharon I."/>
            <person name="Castelle C.J."/>
            <person name="Probst A.J."/>
            <person name="Thomas B.C."/>
            <person name="Singh A."/>
            <person name="Wilkins M.J."/>
            <person name="Karaoz U."/>
            <person name="Brodie E.L."/>
            <person name="Williams K.H."/>
            <person name="Hubbard S.S."/>
            <person name="Banfield J.F."/>
        </authorList>
    </citation>
    <scope>NUCLEOTIDE SEQUENCE [LARGE SCALE GENOMIC DNA]</scope>
</reference>
<dbReference type="STRING" id="1802727.A2937_03795"/>
<sequence length="60" mass="6702">MIFITIDLPSEITPGSQEAEKFFRKKFAQLGKGFQIIPSSYNKLPGKNDAYVTSFMAVSL</sequence>
<organism evidence="1 2">
    <name type="scientific">Candidatus Yonathbacteria bacterium RIFCSPLOWO2_01_FULL_47_33b</name>
    <dbReference type="NCBI Taxonomy" id="1802727"/>
    <lineage>
        <taxon>Bacteria</taxon>
        <taxon>Candidatus Yonathiibacteriota</taxon>
    </lineage>
</organism>
<gene>
    <name evidence="1" type="ORF">A2937_03795</name>
</gene>
<proteinExistence type="predicted"/>